<dbReference type="GO" id="GO:0005096">
    <property type="term" value="F:GTPase activator activity"/>
    <property type="evidence" value="ECO:0007669"/>
    <property type="project" value="InterPro"/>
</dbReference>
<dbReference type="GO" id="GO:0005634">
    <property type="term" value="C:nucleus"/>
    <property type="evidence" value="ECO:0007669"/>
    <property type="project" value="UniProtKB-SubCell"/>
</dbReference>
<organism evidence="7 8">
    <name type="scientific">Chlamydomonas eustigma</name>
    <dbReference type="NCBI Taxonomy" id="1157962"/>
    <lineage>
        <taxon>Eukaryota</taxon>
        <taxon>Viridiplantae</taxon>
        <taxon>Chlorophyta</taxon>
        <taxon>core chlorophytes</taxon>
        <taxon>Chlorophyceae</taxon>
        <taxon>CS clade</taxon>
        <taxon>Chlamydomonadales</taxon>
        <taxon>Chlamydomonadaceae</taxon>
        <taxon>Chlamydomonas</taxon>
    </lineage>
</organism>
<name>A0A250XD99_9CHLO</name>
<dbReference type="EMBL" id="BEGY01000057">
    <property type="protein sequence ID" value="GAX80862.1"/>
    <property type="molecule type" value="Genomic_DNA"/>
</dbReference>
<evidence type="ECO:0000256" key="5">
    <source>
        <dbReference type="SAM" id="MobiDB-lite"/>
    </source>
</evidence>
<reference evidence="7 8" key="1">
    <citation type="submission" date="2017-08" db="EMBL/GenBank/DDBJ databases">
        <title>Acidophilic green algal genome provides insights into adaptation to an acidic environment.</title>
        <authorList>
            <person name="Hirooka S."/>
            <person name="Hirose Y."/>
            <person name="Kanesaki Y."/>
            <person name="Higuchi S."/>
            <person name="Fujiwara T."/>
            <person name="Onuma R."/>
            <person name="Era A."/>
            <person name="Ohbayashi R."/>
            <person name="Uzuka A."/>
            <person name="Nozaki H."/>
            <person name="Yoshikawa H."/>
            <person name="Miyagishima S.Y."/>
        </authorList>
    </citation>
    <scope>NUCLEOTIDE SEQUENCE [LARGE SCALE GENOMIC DNA]</scope>
    <source>
        <strain evidence="7 8">NIES-2499</strain>
    </source>
</reference>
<accession>A0A250XD99</accession>
<keyword evidence="8" id="KW-1185">Reference proteome</keyword>
<dbReference type="InterPro" id="IPR001611">
    <property type="entry name" value="Leu-rich_rpt"/>
</dbReference>
<dbReference type="PANTHER" id="PTHR46761:SF2">
    <property type="entry name" value="RAN GTPASE-ACTIVATING PROTEIN 1"/>
    <property type="match status" value="1"/>
</dbReference>
<comment type="subcellular location">
    <subcellularLocation>
        <location evidence="2">Cytoplasm</location>
        <location evidence="2">Cytoskeleton</location>
        <location evidence="2">Cilium axoneme</location>
    </subcellularLocation>
    <subcellularLocation>
        <location evidence="1">Nucleus</location>
    </subcellularLocation>
</comment>
<dbReference type="SMART" id="SM00368">
    <property type="entry name" value="LRR_RI"/>
    <property type="match status" value="8"/>
</dbReference>
<comment type="caution">
    <text evidence="7">The sequence shown here is derived from an EMBL/GenBank/DDBJ whole genome shotgun (WGS) entry which is preliminary data.</text>
</comment>
<proteinExistence type="predicted"/>
<evidence type="ECO:0000313" key="7">
    <source>
        <dbReference type="EMBL" id="GAX80862.1"/>
    </source>
</evidence>
<dbReference type="SUPFAM" id="SSF52047">
    <property type="entry name" value="RNI-like"/>
    <property type="match status" value="1"/>
</dbReference>
<dbReference type="OrthoDB" id="120976at2759"/>
<keyword evidence="3" id="KW-0963">Cytoplasm</keyword>
<keyword evidence="4" id="KW-0539">Nucleus</keyword>
<dbReference type="Gene3D" id="3.80.10.10">
    <property type="entry name" value="Ribonuclease Inhibitor"/>
    <property type="match status" value="2"/>
</dbReference>
<feature type="compositionally biased region" description="Acidic residues" evidence="5">
    <location>
        <begin position="488"/>
        <end position="505"/>
    </location>
</feature>
<feature type="region of interest" description="Disordered" evidence="5">
    <location>
        <begin position="485"/>
        <end position="505"/>
    </location>
</feature>
<dbReference type="AlphaFoldDB" id="A0A250XD99"/>
<sequence>MSWTLTLEQRNAVVQRMSASIAGLAMSLGKEIPDVAALDHASGIEKKAYTAAQVGSTTTHNAWDSGSRPASETTKAYARKLSELLLEVVCAGDIQQAKTDASTAGVLDLTGSRDFLTKESAEETLKVMLVPDASISKIKFSTKSFGRDAANVAASAIKNCSASLVDADISDMIAGRPEDEALDALRIVCEALASAGLRRLNLSDNALGEKGVRACAAAITSQAALESLALQNVGCSIHACRAVEELLQASQALKQLHLFNNMSADEGAEYIAKILSRAPLMEDFRMVSSRVGPRGGSALALGLTSGSHLVRLDLSDNPMTAEVAPAVAECVRRQPHLKYLNLNDTSLTDQGVKLVCTALSQPGACQLLEELELALNEITHEGARSVALAVLGKPLLWRLNLRENELEDKGGVVIGRAVALMPALKVLDACGNQIKRVGAVALAKAAATQSQLELLQMDENMISEEGLDEVKSILKVAGKLNALGPLDENMEEDDEELDDEDLEGDDELSAAFSKAAIA</sequence>
<dbReference type="STRING" id="1157962.A0A250XD99"/>
<evidence type="ECO:0000256" key="4">
    <source>
        <dbReference type="ARBA" id="ARBA00023242"/>
    </source>
</evidence>
<dbReference type="Gene3D" id="1.10.246.200">
    <property type="entry name" value="WPP domain"/>
    <property type="match status" value="1"/>
</dbReference>
<gene>
    <name evidence="7" type="ORF">CEUSTIGMA_g8297.t1</name>
</gene>
<dbReference type="Pfam" id="PF13516">
    <property type="entry name" value="LRR_6"/>
    <property type="match status" value="3"/>
</dbReference>
<evidence type="ECO:0000256" key="3">
    <source>
        <dbReference type="ARBA" id="ARBA00022490"/>
    </source>
</evidence>
<evidence type="ECO:0000259" key="6">
    <source>
        <dbReference type="Pfam" id="PF13943"/>
    </source>
</evidence>
<feature type="domain" description="WPP" evidence="6">
    <location>
        <begin position="3"/>
        <end position="97"/>
    </location>
</feature>
<dbReference type="Proteomes" id="UP000232323">
    <property type="component" value="Unassembled WGS sequence"/>
</dbReference>
<dbReference type="GO" id="GO:0005930">
    <property type="term" value="C:axoneme"/>
    <property type="evidence" value="ECO:0007669"/>
    <property type="project" value="UniProtKB-SubCell"/>
</dbReference>
<dbReference type="InterPro" id="IPR025265">
    <property type="entry name" value="WPP_dom"/>
</dbReference>
<dbReference type="Pfam" id="PF13943">
    <property type="entry name" value="WPP"/>
    <property type="match status" value="1"/>
</dbReference>
<dbReference type="InterPro" id="IPR045203">
    <property type="entry name" value="RanGAP1/2"/>
</dbReference>
<dbReference type="InterPro" id="IPR038214">
    <property type="entry name" value="WPP_sf"/>
</dbReference>
<evidence type="ECO:0000313" key="8">
    <source>
        <dbReference type="Proteomes" id="UP000232323"/>
    </source>
</evidence>
<protein>
    <recommendedName>
        <fullName evidence="6">WPP domain-containing protein</fullName>
    </recommendedName>
</protein>
<evidence type="ECO:0000256" key="2">
    <source>
        <dbReference type="ARBA" id="ARBA00004430"/>
    </source>
</evidence>
<evidence type="ECO:0000256" key="1">
    <source>
        <dbReference type="ARBA" id="ARBA00004123"/>
    </source>
</evidence>
<dbReference type="InterPro" id="IPR032675">
    <property type="entry name" value="LRR_dom_sf"/>
</dbReference>
<dbReference type="PANTHER" id="PTHR46761">
    <property type="entry name" value="RAN GTPASE-ACTIVATING PROTEIN 1"/>
    <property type="match status" value="1"/>
</dbReference>